<reference evidence="1 2" key="1">
    <citation type="submission" date="2024-09" db="EMBL/GenBank/DDBJ databases">
        <authorList>
            <person name="Sun Q."/>
            <person name="Mori K."/>
        </authorList>
    </citation>
    <scope>NUCLEOTIDE SEQUENCE [LARGE SCALE GENOMIC DNA]</scope>
    <source>
        <strain evidence="1 2">JCM 4557</strain>
    </source>
</reference>
<protein>
    <submittedName>
        <fullName evidence="1">Uncharacterized protein</fullName>
    </submittedName>
</protein>
<dbReference type="Proteomes" id="UP001589887">
    <property type="component" value="Unassembled WGS sequence"/>
</dbReference>
<accession>A0ABV6TE00</accession>
<sequence length="163" mass="17607">MKPAELDELLTAPAEPPMRDALRRLSPRALDALIVEALFAAEEGWRQVVVDRVTALAAQQCDQGRPVIAAYITATEQRTPDGMHVGWNPRIAAFASTNEAPDLTHSTTTVTFVPAGGESLAEEADADAELAEALRRLAALDPPGREDVLHVYLPARLVTHLKP</sequence>
<evidence type="ECO:0000313" key="1">
    <source>
        <dbReference type="EMBL" id="MFC0843436.1"/>
    </source>
</evidence>
<evidence type="ECO:0000313" key="2">
    <source>
        <dbReference type="Proteomes" id="UP001589887"/>
    </source>
</evidence>
<keyword evidence="2" id="KW-1185">Reference proteome</keyword>
<name>A0ABV6TE00_9ACTN</name>
<comment type="caution">
    <text evidence="1">The sequence shown here is derived from an EMBL/GenBank/DDBJ whole genome shotgun (WGS) entry which is preliminary data.</text>
</comment>
<proteinExistence type="predicted"/>
<dbReference type="RefSeq" id="WP_394317213.1">
    <property type="nucleotide sequence ID" value="NZ_JBHMQV010000007.1"/>
</dbReference>
<organism evidence="1 2">
    <name type="scientific">Streptomyces noboritoensis</name>
    <dbReference type="NCBI Taxonomy" id="67337"/>
    <lineage>
        <taxon>Bacteria</taxon>
        <taxon>Bacillati</taxon>
        <taxon>Actinomycetota</taxon>
        <taxon>Actinomycetes</taxon>
        <taxon>Kitasatosporales</taxon>
        <taxon>Streptomycetaceae</taxon>
        <taxon>Streptomyces</taxon>
    </lineage>
</organism>
<dbReference type="EMBL" id="JBHMQV010000007">
    <property type="protein sequence ID" value="MFC0843436.1"/>
    <property type="molecule type" value="Genomic_DNA"/>
</dbReference>
<gene>
    <name evidence="1" type="ORF">ACFH04_06770</name>
</gene>